<comment type="caution">
    <text evidence="2">The sequence shown here is derived from an EMBL/GenBank/DDBJ whole genome shotgun (WGS) entry which is preliminary data.</text>
</comment>
<organism evidence="2 3">
    <name type="scientific">Rhizophagus irregularis (strain DAOM 181602 / DAOM 197198 / MUCL 43194)</name>
    <name type="common">Arbuscular mycorrhizal fungus</name>
    <name type="synonym">Glomus intraradices</name>
    <dbReference type="NCBI Taxonomy" id="747089"/>
    <lineage>
        <taxon>Eukaryota</taxon>
        <taxon>Fungi</taxon>
        <taxon>Fungi incertae sedis</taxon>
        <taxon>Mucoromycota</taxon>
        <taxon>Glomeromycotina</taxon>
        <taxon>Glomeromycetes</taxon>
        <taxon>Glomerales</taxon>
        <taxon>Glomeraceae</taxon>
        <taxon>Rhizophagus</taxon>
    </lineage>
</organism>
<evidence type="ECO:0000313" key="3">
    <source>
        <dbReference type="Proteomes" id="UP000018888"/>
    </source>
</evidence>
<dbReference type="EMBL" id="AUPC02000467">
    <property type="protein sequence ID" value="POG59191.1"/>
    <property type="molecule type" value="Genomic_DNA"/>
</dbReference>
<accession>A0A2P4P1D5</accession>
<feature type="transmembrane region" description="Helical" evidence="1">
    <location>
        <begin position="41"/>
        <end position="64"/>
    </location>
</feature>
<feature type="transmembrane region" description="Helical" evidence="1">
    <location>
        <begin position="12"/>
        <end position="35"/>
    </location>
</feature>
<keyword evidence="1" id="KW-1133">Transmembrane helix</keyword>
<keyword evidence="3" id="KW-1185">Reference proteome</keyword>
<dbReference type="AlphaFoldDB" id="A0A2P4P1D5"/>
<evidence type="ECO:0000256" key="1">
    <source>
        <dbReference type="SAM" id="Phobius"/>
    </source>
</evidence>
<keyword evidence="1" id="KW-0472">Membrane</keyword>
<protein>
    <submittedName>
        <fullName evidence="2">Uncharacterized protein</fullName>
    </submittedName>
</protein>
<proteinExistence type="predicted"/>
<gene>
    <name evidence="2" type="ORF">GLOIN_2v1724104</name>
</gene>
<evidence type="ECO:0000313" key="2">
    <source>
        <dbReference type="EMBL" id="POG59191.1"/>
    </source>
</evidence>
<reference evidence="2 3" key="2">
    <citation type="journal article" date="2018" name="New Phytol.">
        <title>High intraspecific genome diversity in the model arbuscular mycorrhizal symbiont Rhizophagus irregularis.</title>
        <authorList>
            <person name="Chen E.C.H."/>
            <person name="Morin E."/>
            <person name="Beaudet D."/>
            <person name="Noel J."/>
            <person name="Yildirir G."/>
            <person name="Ndikumana S."/>
            <person name="Charron P."/>
            <person name="St-Onge C."/>
            <person name="Giorgi J."/>
            <person name="Kruger M."/>
            <person name="Marton T."/>
            <person name="Ropars J."/>
            <person name="Grigoriev I.V."/>
            <person name="Hainaut M."/>
            <person name="Henrissat B."/>
            <person name="Roux C."/>
            <person name="Martin F."/>
            <person name="Corradi N."/>
        </authorList>
    </citation>
    <scope>NUCLEOTIDE SEQUENCE [LARGE SCALE GENOMIC DNA]</scope>
    <source>
        <strain evidence="2 3">DAOM 197198</strain>
    </source>
</reference>
<name>A0A2P4P1D5_RHIID</name>
<reference evidence="2 3" key="1">
    <citation type="journal article" date="2013" name="Proc. Natl. Acad. Sci. U.S.A.">
        <title>Genome of an arbuscular mycorrhizal fungus provides insight into the oldest plant symbiosis.</title>
        <authorList>
            <person name="Tisserant E."/>
            <person name="Malbreil M."/>
            <person name="Kuo A."/>
            <person name="Kohler A."/>
            <person name="Symeonidi A."/>
            <person name="Balestrini R."/>
            <person name="Charron P."/>
            <person name="Duensing N."/>
            <person name="Frei Dit Frey N."/>
            <person name="Gianinazzi-Pearson V."/>
            <person name="Gilbert L.B."/>
            <person name="Handa Y."/>
            <person name="Herr J.R."/>
            <person name="Hijri M."/>
            <person name="Koul R."/>
            <person name="Kawaguchi M."/>
            <person name="Krajinski F."/>
            <person name="Lammers P.J."/>
            <person name="Masclaux F.G."/>
            <person name="Murat C."/>
            <person name="Morin E."/>
            <person name="Ndikumana S."/>
            <person name="Pagni M."/>
            <person name="Petitpierre D."/>
            <person name="Requena N."/>
            <person name="Rosikiewicz P."/>
            <person name="Riley R."/>
            <person name="Saito K."/>
            <person name="San Clemente H."/>
            <person name="Shapiro H."/>
            <person name="van Tuinen D."/>
            <person name="Becard G."/>
            <person name="Bonfante P."/>
            <person name="Paszkowski U."/>
            <person name="Shachar-Hill Y.Y."/>
            <person name="Tuskan G.A."/>
            <person name="Young P.W."/>
            <person name="Sanders I.R."/>
            <person name="Henrissat B."/>
            <person name="Rensing S.A."/>
            <person name="Grigoriev I.V."/>
            <person name="Corradi N."/>
            <person name="Roux C."/>
            <person name="Martin F."/>
        </authorList>
    </citation>
    <scope>NUCLEOTIDE SEQUENCE [LARGE SCALE GENOMIC DNA]</scope>
    <source>
        <strain evidence="2 3">DAOM 197198</strain>
    </source>
</reference>
<sequence length="65" mass="7699">MIIIILDLRVAGIIIFGIRGIIMFIDIRITYIIIMNCVNRLIYYFYFIITKGISIVHHISYFICK</sequence>
<keyword evidence="1" id="KW-0812">Transmembrane</keyword>
<dbReference type="Proteomes" id="UP000018888">
    <property type="component" value="Unassembled WGS sequence"/>
</dbReference>